<keyword evidence="2" id="KW-0548">Nucleotidyltransferase</keyword>
<evidence type="ECO:0000256" key="1">
    <source>
        <dbReference type="SAM" id="Phobius"/>
    </source>
</evidence>
<dbReference type="RefSeq" id="WP_112094486.1">
    <property type="nucleotide sequence ID" value="NZ_QLOE01000012.1"/>
</dbReference>
<proteinExistence type="predicted"/>
<accession>A0A328PBP2</accession>
<dbReference type="PANTHER" id="PTHR31303:SF1">
    <property type="entry name" value="CTP-DEPENDENT DIACYLGLYCEROL KINASE 1"/>
    <property type="match status" value="1"/>
</dbReference>
<organism evidence="2 3">
    <name type="scientific">Methanothermobacter tenebrarum</name>
    <dbReference type="NCBI Taxonomy" id="680118"/>
    <lineage>
        <taxon>Archaea</taxon>
        <taxon>Methanobacteriati</taxon>
        <taxon>Methanobacteriota</taxon>
        <taxon>Methanomada group</taxon>
        <taxon>Methanobacteria</taxon>
        <taxon>Methanobacteriales</taxon>
        <taxon>Methanobacteriaceae</taxon>
        <taxon>Methanothermobacter</taxon>
    </lineage>
</organism>
<dbReference type="Proteomes" id="UP000249782">
    <property type="component" value="Unassembled WGS sequence"/>
</dbReference>
<gene>
    <name evidence="2" type="ORF">DPC56_07645</name>
</gene>
<sequence length="189" mass="21006">MRHKREILRQAIHATGIIFVIIQPWIGVKNLILLGILAAVIGETIRRYDLRRPIPLFSRLLRTCRRDTSERGFIYYFIGLALTYAFFGSYIPIANAAILILTIGDAASTLIGKLYGKHPLPYKPNKTFEGSIAFIFIGFIGALTQVNPPIAFIGAFIGSLVEAYTPIEDNITTPLIAGVGMSIFYLNFI</sequence>
<evidence type="ECO:0000313" key="3">
    <source>
        <dbReference type="Proteomes" id="UP000249782"/>
    </source>
</evidence>
<keyword evidence="1" id="KW-0472">Membrane</keyword>
<dbReference type="InterPro" id="IPR037997">
    <property type="entry name" value="Dgk1-like"/>
</dbReference>
<feature type="transmembrane region" description="Helical" evidence="1">
    <location>
        <begin position="71"/>
        <end position="87"/>
    </location>
</feature>
<feature type="transmembrane region" description="Helical" evidence="1">
    <location>
        <begin position="132"/>
        <end position="159"/>
    </location>
</feature>
<dbReference type="OrthoDB" id="107330at2157"/>
<protein>
    <submittedName>
        <fullName evidence="2">Phosphatidate cytidylyltransferase</fullName>
    </submittedName>
</protein>
<feature type="transmembrane region" description="Helical" evidence="1">
    <location>
        <begin position="93"/>
        <end position="111"/>
    </location>
</feature>
<keyword evidence="1" id="KW-1133">Transmembrane helix</keyword>
<keyword evidence="3" id="KW-1185">Reference proteome</keyword>
<dbReference type="GO" id="GO:0004143">
    <property type="term" value="F:ATP-dependent diacylglycerol kinase activity"/>
    <property type="evidence" value="ECO:0007669"/>
    <property type="project" value="InterPro"/>
</dbReference>
<comment type="caution">
    <text evidence="2">The sequence shown here is derived from an EMBL/GenBank/DDBJ whole genome shotgun (WGS) entry which is preliminary data.</text>
</comment>
<dbReference type="EMBL" id="QLOE01000012">
    <property type="protein sequence ID" value="RAO78533.1"/>
    <property type="molecule type" value="Genomic_DNA"/>
</dbReference>
<keyword evidence="1" id="KW-0812">Transmembrane</keyword>
<dbReference type="AlphaFoldDB" id="A0A328PBP2"/>
<evidence type="ECO:0000313" key="2">
    <source>
        <dbReference type="EMBL" id="RAO78533.1"/>
    </source>
</evidence>
<name>A0A328PBP2_9EURY</name>
<reference evidence="2 3" key="1">
    <citation type="submission" date="2018-06" db="EMBL/GenBank/DDBJ databases">
        <title>Draft genome sequence of hyperthermophilic methanogen Methanothermobacter tenebrarum sp. MCM-B 1447.</title>
        <authorList>
            <person name="Pore S.D."/>
            <person name="Dagar S."/>
            <person name="Dhakephalkar P.K."/>
        </authorList>
    </citation>
    <scope>NUCLEOTIDE SEQUENCE [LARGE SCALE GENOMIC DNA]</scope>
    <source>
        <strain evidence="2 3">MCM B 1447</strain>
    </source>
</reference>
<keyword evidence="2" id="KW-0808">Transferase</keyword>
<feature type="transmembrane region" description="Helical" evidence="1">
    <location>
        <begin position="171"/>
        <end position="188"/>
    </location>
</feature>
<dbReference type="PANTHER" id="PTHR31303">
    <property type="entry name" value="CTP-DEPENDENT DIACYLGLYCEROL KINASE 1"/>
    <property type="match status" value="1"/>
</dbReference>
<dbReference type="GO" id="GO:0016779">
    <property type="term" value="F:nucleotidyltransferase activity"/>
    <property type="evidence" value="ECO:0007669"/>
    <property type="project" value="UniProtKB-KW"/>
</dbReference>